<evidence type="ECO:0000313" key="2">
    <source>
        <dbReference type="EMBL" id="GFR74089.1"/>
    </source>
</evidence>
<sequence>MGFHSFRDSHSSGLSFLISARFYQIFGHHPGSRNLLTNMSDIVQDTSKKENKENLDWCQQLPPEPRGDLPGKLRGGIGKCEKSSSRVRYRNTEAFSREQQSRVG</sequence>
<organism evidence="2 3">
    <name type="scientific">Elysia marginata</name>
    <dbReference type="NCBI Taxonomy" id="1093978"/>
    <lineage>
        <taxon>Eukaryota</taxon>
        <taxon>Metazoa</taxon>
        <taxon>Spiralia</taxon>
        <taxon>Lophotrochozoa</taxon>
        <taxon>Mollusca</taxon>
        <taxon>Gastropoda</taxon>
        <taxon>Heterobranchia</taxon>
        <taxon>Euthyneura</taxon>
        <taxon>Panpulmonata</taxon>
        <taxon>Sacoglossa</taxon>
        <taxon>Placobranchoidea</taxon>
        <taxon>Plakobranchidae</taxon>
        <taxon>Elysia</taxon>
    </lineage>
</organism>
<dbReference type="Proteomes" id="UP000762676">
    <property type="component" value="Unassembled WGS sequence"/>
</dbReference>
<gene>
    <name evidence="2" type="ORF">ElyMa_002154000</name>
</gene>
<reference evidence="2 3" key="1">
    <citation type="journal article" date="2021" name="Elife">
        <title>Chloroplast acquisition without the gene transfer in kleptoplastic sea slugs, Plakobranchus ocellatus.</title>
        <authorList>
            <person name="Maeda T."/>
            <person name="Takahashi S."/>
            <person name="Yoshida T."/>
            <person name="Shimamura S."/>
            <person name="Takaki Y."/>
            <person name="Nagai Y."/>
            <person name="Toyoda A."/>
            <person name="Suzuki Y."/>
            <person name="Arimoto A."/>
            <person name="Ishii H."/>
            <person name="Satoh N."/>
            <person name="Nishiyama T."/>
            <person name="Hasebe M."/>
            <person name="Maruyama T."/>
            <person name="Minagawa J."/>
            <person name="Obokata J."/>
            <person name="Shigenobu S."/>
        </authorList>
    </citation>
    <scope>NUCLEOTIDE SEQUENCE [LARGE SCALE GENOMIC DNA]</scope>
</reference>
<evidence type="ECO:0000256" key="1">
    <source>
        <dbReference type="SAM" id="MobiDB-lite"/>
    </source>
</evidence>
<name>A0AAV4FLX8_9GAST</name>
<dbReference type="AlphaFoldDB" id="A0AAV4FLX8"/>
<feature type="region of interest" description="Disordered" evidence="1">
    <location>
        <begin position="48"/>
        <end position="85"/>
    </location>
</feature>
<evidence type="ECO:0000313" key="3">
    <source>
        <dbReference type="Proteomes" id="UP000762676"/>
    </source>
</evidence>
<accession>A0AAV4FLX8</accession>
<comment type="caution">
    <text evidence="2">The sequence shown here is derived from an EMBL/GenBank/DDBJ whole genome shotgun (WGS) entry which is preliminary data.</text>
</comment>
<keyword evidence="3" id="KW-1185">Reference proteome</keyword>
<dbReference type="EMBL" id="BMAT01004474">
    <property type="protein sequence ID" value="GFR74089.1"/>
    <property type="molecule type" value="Genomic_DNA"/>
</dbReference>
<protein>
    <submittedName>
        <fullName evidence="2">Uncharacterized protein</fullName>
    </submittedName>
</protein>
<proteinExistence type="predicted"/>